<evidence type="ECO:0008006" key="5">
    <source>
        <dbReference type="Google" id="ProtNLM"/>
    </source>
</evidence>
<keyword evidence="2" id="KW-0175">Coiled coil</keyword>
<comment type="similarity">
    <text evidence="1">Belongs to the taxilin family.</text>
</comment>
<evidence type="ECO:0000256" key="1">
    <source>
        <dbReference type="ARBA" id="ARBA00009550"/>
    </source>
</evidence>
<dbReference type="PANTHER" id="PTHR16127">
    <property type="entry name" value="TAXILIN"/>
    <property type="match status" value="1"/>
</dbReference>
<sequence>MASSSSAPQPAPPSVTAETVLKSVEGLDDPAKVNKLVERLVKAENERANYVQKAQNFDKLQKAFQQLEKKVEKSNEILVKTEASKSKLEELCRELQKCNKEIREESLTRTKMLETERQEAVNQLRFSLNEIEKNMSEGRSRSDVLADDNKRLSEKLGELGTQYEERLTQLVASYQKKEEYWEDFKKARDCEITLLKTKLQQALLIQERTALEKEEYARSLVEGTRRVGEALDNETKLRDQVKEYAERYTELADSLSKSSTAFDKFKKEIDRVNTQLKKVEMESQKWRLKYDEANNMILVTTMQKKDIEERAAAYEKKVGTLENLCRALTLRNGDASKPAEPSAAPEEK</sequence>
<dbReference type="Gene3D" id="1.20.5.170">
    <property type="match status" value="1"/>
</dbReference>
<dbReference type="Proteomes" id="UP001177023">
    <property type="component" value="Unassembled WGS sequence"/>
</dbReference>
<dbReference type="Pfam" id="PF09728">
    <property type="entry name" value="Taxilin"/>
    <property type="match status" value="1"/>
</dbReference>
<evidence type="ECO:0000313" key="3">
    <source>
        <dbReference type="EMBL" id="CAJ0577525.1"/>
    </source>
</evidence>
<comment type="caution">
    <text evidence="3">The sequence shown here is derived from an EMBL/GenBank/DDBJ whole genome shotgun (WGS) entry which is preliminary data.</text>
</comment>
<dbReference type="GO" id="GO:0019905">
    <property type="term" value="F:syntaxin binding"/>
    <property type="evidence" value="ECO:0007669"/>
    <property type="project" value="InterPro"/>
</dbReference>
<proteinExistence type="inferred from homology"/>
<dbReference type="AlphaFoldDB" id="A0AA36CYW3"/>
<feature type="non-terminal residue" evidence="3">
    <location>
        <position position="348"/>
    </location>
</feature>
<evidence type="ECO:0000313" key="4">
    <source>
        <dbReference type="Proteomes" id="UP001177023"/>
    </source>
</evidence>
<keyword evidence="4" id="KW-1185">Reference proteome</keyword>
<feature type="coiled-coil region" evidence="2">
    <location>
        <begin position="262"/>
        <end position="324"/>
    </location>
</feature>
<dbReference type="InterPro" id="IPR026183">
    <property type="entry name" value="Taxilin_fam"/>
</dbReference>
<protein>
    <recommendedName>
        <fullName evidence="5">Alpha-taxilin</fullName>
    </recommendedName>
</protein>
<dbReference type="EMBL" id="CATQJA010002651">
    <property type="protein sequence ID" value="CAJ0577525.1"/>
    <property type="molecule type" value="Genomic_DNA"/>
</dbReference>
<name>A0AA36CYW3_9BILA</name>
<evidence type="ECO:0000256" key="2">
    <source>
        <dbReference type="SAM" id="Coils"/>
    </source>
</evidence>
<accession>A0AA36CYW3</accession>
<organism evidence="3 4">
    <name type="scientific">Mesorhabditis spiculigera</name>
    <dbReference type="NCBI Taxonomy" id="96644"/>
    <lineage>
        <taxon>Eukaryota</taxon>
        <taxon>Metazoa</taxon>
        <taxon>Ecdysozoa</taxon>
        <taxon>Nematoda</taxon>
        <taxon>Chromadorea</taxon>
        <taxon>Rhabditida</taxon>
        <taxon>Rhabditina</taxon>
        <taxon>Rhabditomorpha</taxon>
        <taxon>Rhabditoidea</taxon>
        <taxon>Rhabditidae</taxon>
        <taxon>Mesorhabditinae</taxon>
        <taxon>Mesorhabditis</taxon>
    </lineage>
</organism>
<reference evidence="3" key="1">
    <citation type="submission" date="2023-06" db="EMBL/GenBank/DDBJ databases">
        <authorList>
            <person name="Delattre M."/>
        </authorList>
    </citation>
    <scope>NUCLEOTIDE SEQUENCE</scope>
    <source>
        <strain evidence="3">AF72</strain>
    </source>
</reference>
<dbReference type="PANTHER" id="PTHR16127:SF13">
    <property type="entry name" value="GH01188P"/>
    <property type="match status" value="1"/>
</dbReference>
<feature type="coiled-coil region" evidence="2">
    <location>
        <begin position="33"/>
        <end position="108"/>
    </location>
</feature>
<gene>
    <name evidence="3" type="ORF">MSPICULIGERA_LOCUS15797</name>
</gene>